<evidence type="ECO:0000259" key="5">
    <source>
        <dbReference type="Pfam" id="PF01420"/>
    </source>
</evidence>
<dbReference type="REBASE" id="146958">
    <property type="entry name" value="S.OscSK9K4ORF3235P"/>
</dbReference>
<evidence type="ECO:0000256" key="3">
    <source>
        <dbReference type="ARBA" id="ARBA00023125"/>
    </source>
</evidence>
<dbReference type="InterPro" id="IPR052021">
    <property type="entry name" value="Type-I_RS_S_subunit"/>
</dbReference>
<proteinExistence type="inferred from homology"/>
<organism evidence="6 7">
    <name type="scientific">Tractidigestivibacter scatoligenes</name>
    <name type="common">Olsenella scatoligenes</name>
    <dbReference type="NCBI Taxonomy" id="1299998"/>
    <lineage>
        <taxon>Bacteria</taxon>
        <taxon>Bacillati</taxon>
        <taxon>Actinomycetota</taxon>
        <taxon>Coriobacteriia</taxon>
        <taxon>Coriobacteriales</taxon>
        <taxon>Atopobiaceae</taxon>
        <taxon>Tractidigestivibacter</taxon>
    </lineage>
</organism>
<dbReference type="PANTHER" id="PTHR30408">
    <property type="entry name" value="TYPE-1 RESTRICTION ENZYME ECOKI SPECIFICITY PROTEIN"/>
    <property type="match status" value="1"/>
</dbReference>
<evidence type="ECO:0000256" key="4">
    <source>
        <dbReference type="SAM" id="Coils"/>
    </source>
</evidence>
<dbReference type="GO" id="GO:0009307">
    <property type="term" value="P:DNA restriction-modification system"/>
    <property type="evidence" value="ECO:0007669"/>
    <property type="project" value="UniProtKB-KW"/>
</dbReference>
<reference evidence="6 7" key="1">
    <citation type="submission" date="2015-12" db="EMBL/GenBank/DDBJ databases">
        <title>Draft Genome Sequence of Olsenella scatoligenes SK9K4T; a Producer of 3-Methylindole- (skatole) and 4-Methylphenol- (p-cresol) Isolated from Pig Feces.</title>
        <authorList>
            <person name="Li X."/>
            <person name="Borg B."/>
            <person name="Canibe N."/>
        </authorList>
    </citation>
    <scope>NUCLEOTIDE SEQUENCE [LARGE SCALE GENOMIC DNA]</scope>
    <source>
        <strain evidence="6 7">SK9K4</strain>
    </source>
</reference>
<dbReference type="AlphaFoldDB" id="A0A100YX82"/>
<evidence type="ECO:0000313" key="7">
    <source>
        <dbReference type="Proteomes" id="UP000054078"/>
    </source>
</evidence>
<comment type="similarity">
    <text evidence="1">Belongs to the type-I restriction system S methylase family.</text>
</comment>
<protein>
    <recommendedName>
        <fullName evidence="5">Type I restriction modification DNA specificity domain-containing protein</fullName>
    </recommendedName>
</protein>
<accession>A0A100YX82</accession>
<keyword evidence="7" id="KW-1185">Reference proteome</keyword>
<name>A0A100YX82_TRASO</name>
<dbReference type="CDD" id="cd17291">
    <property type="entry name" value="RMtype1_S_MgeORF438P-TRD-CR_like"/>
    <property type="match status" value="1"/>
</dbReference>
<dbReference type="CDD" id="cd17246">
    <property type="entry name" value="RMtype1_S_SonII-TRD2-CR2_like"/>
    <property type="match status" value="1"/>
</dbReference>
<gene>
    <name evidence="6" type="ORF">AUL39_03240</name>
</gene>
<keyword evidence="3" id="KW-0238">DNA-binding</keyword>
<dbReference type="InterPro" id="IPR044946">
    <property type="entry name" value="Restrct_endonuc_typeI_TRD_sf"/>
</dbReference>
<dbReference type="Pfam" id="PF01420">
    <property type="entry name" value="Methylase_S"/>
    <property type="match status" value="2"/>
</dbReference>
<dbReference type="Proteomes" id="UP000054078">
    <property type="component" value="Unassembled WGS sequence"/>
</dbReference>
<sequence>MSTPLNKLCELIVDCPHSTAPDEGEGYPLIRTPNIGPGYLDLTDVHRVSKETYDIRNARAVPQPMDLILAREAPAGNVGIIREGQWVCLGQRTVLIRPDQKKVDPWFLNYYLNAPRQRHRLLSNANGATVSHVNMPTIRNLPVDMPSMEAQRRIASILMAYDNLIENNRKQIALLEEAAQRLYKEWFVDLRFPGYENAEYISGLPKGWQRTKLIELVEFRRGKVITAKQTRDGDIPVIAGGLAAAYRHDTANTKAPVITVSGSGANAGYTALHESDIWASDCSYVDSSMTSSIYFIYLSVKVLGRGFKHLQRGSAQPHVYPSQINELEVIVPTDECLNTFESIAQQIYHNMRLLKQKVFYADEARNRLLPKLMSGEIEAL</sequence>
<dbReference type="GO" id="GO:0003677">
    <property type="term" value="F:DNA binding"/>
    <property type="evidence" value="ECO:0007669"/>
    <property type="project" value="UniProtKB-KW"/>
</dbReference>
<dbReference type="Gene3D" id="1.10.287.1120">
    <property type="entry name" value="Bipartite methylase S protein"/>
    <property type="match status" value="1"/>
</dbReference>
<evidence type="ECO:0000313" key="6">
    <source>
        <dbReference type="EMBL" id="KUH59348.1"/>
    </source>
</evidence>
<dbReference type="STRING" id="1299998.AUL39_03240"/>
<keyword evidence="2" id="KW-0680">Restriction system</keyword>
<feature type="domain" description="Type I restriction modification DNA specificity" evidence="5">
    <location>
        <begin position="20"/>
        <end position="176"/>
    </location>
</feature>
<dbReference type="Gene3D" id="3.90.220.20">
    <property type="entry name" value="DNA methylase specificity domains"/>
    <property type="match status" value="2"/>
</dbReference>
<feature type="domain" description="Type I restriction modification DNA specificity" evidence="5">
    <location>
        <begin position="205"/>
        <end position="335"/>
    </location>
</feature>
<dbReference type="SUPFAM" id="SSF116734">
    <property type="entry name" value="DNA methylase specificity domain"/>
    <property type="match status" value="2"/>
</dbReference>
<keyword evidence="4" id="KW-0175">Coiled coil</keyword>
<dbReference type="InterPro" id="IPR000055">
    <property type="entry name" value="Restrct_endonuc_typeI_TRD"/>
</dbReference>
<dbReference type="RefSeq" id="WP_059053552.1">
    <property type="nucleotide sequence ID" value="NZ_LOJF01000001.1"/>
</dbReference>
<feature type="coiled-coil region" evidence="4">
    <location>
        <begin position="158"/>
        <end position="185"/>
    </location>
</feature>
<dbReference type="PANTHER" id="PTHR30408:SF13">
    <property type="entry name" value="TYPE I RESTRICTION ENZYME HINDI SPECIFICITY SUBUNIT"/>
    <property type="match status" value="1"/>
</dbReference>
<dbReference type="OrthoDB" id="3176407at2"/>
<evidence type="ECO:0000256" key="1">
    <source>
        <dbReference type="ARBA" id="ARBA00010923"/>
    </source>
</evidence>
<evidence type="ECO:0000256" key="2">
    <source>
        <dbReference type="ARBA" id="ARBA00022747"/>
    </source>
</evidence>
<comment type="caution">
    <text evidence="6">The sequence shown here is derived from an EMBL/GenBank/DDBJ whole genome shotgun (WGS) entry which is preliminary data.</text>
</comment>
<dbReference type="EMBL" id="LOJF01000001">
    <property type="protein sequence ID" value="KUH59348.1"/>
    <property type="molecule type" value="Genomic_DNA"/>
</dbReference>